<reference evidence="3" key="1">
    <citation type="submission" date="2018-05" db="EMBL/GenBank/DDBJ databases">
        <authorList>
            <person name="Lanie J.A."/>
            <person name="Ng W.-L."/>
            <person name="Kazmierczak K.M."/>
            <person name="Andrzejewski T.M."/>
            <person name="Davidsen T.M."/>
            <person name="Wayne K.J."/>
            <person name="Tettelin H."/>
            <person name="Glass J.I."/>
            <person name="Rusch D."/>
            <person name="Podicherti R."/>
            <person name="Tsui H.-C.T."/>
            <person name="Winkler M.E."/>
        </authorList>
    </citation>
    <scope>NUCLEOTIDE SEQUENCE</scope>
</reference>
<dbReference type="PROSITE" id="PS00455">
    <property type="entry name" value="AMP_BINDING"/>
    <property type="match status" value="1"/>
</dbReference>
<dbReference type="PANTHER" id="PTHR43767">
    <property type="entry name" value="LONG-CHAIN-FATTY-ACID--COA LIGASE"/>
    <property type="match status" value="1"/>
</dbReference>
<dbReference type="Pfam" id="PF13193">
    <property type="entry name" value="AMP-binding_C"/>
    <property type="match status" value="1"/>
</dbReference>
<proteinExistence type="predicted"/>
<protein>
    <recommendedName>
        <fullName evidence="4">AMP-dependent synthetase/ligase domain-containing protein</fullName>
    </recommendedName>
</protein>
<dbReference type="InterPro" id="IPR000873">
    <property type="entry name" value="AMP-dep_synth/lig_dom"/>
</dbReference>
<evidence type="ECO:0000259" key="1">
    <source>
        <dbReference type="Pfam" id="PF00501"/>
    </source>
</evidence>
<dbReference type="InterPro" id="IPR042099">
    <property type="entry name" value="ANL_N_sf"/>
</dbReference>
<dbReference type="GO" id="GO:0016878">
    <property type="term" value="F:acid-thiol ligase activity"/>
    <property type="evidence" value="ECO:0007669"/>
    <property type="project" value="UniProtKB-ARBA"/>
</dbReference>
<dbReference type="EMBL" id="UINC01021655">
    <property type="protein sequence ID" value="SVA89669.1"/>
    <property type="molecule type" value="Genomic_DNA"/>
</dbReference>
<dbReference type="InterPro" id="IPR025110">
    <property type="entry name" value="AMP-bd_C"/>
</dbReference>
<name>A0A381ZKG9_9ZZZZ</name>
<dbReference type="AlphaFoldDB" id="A0A381ZKG9"/>
<evidence type="ECO:0000259" key="2">
    <source>
        <dbReference type="Pfam" id="PF13193"/>
    </source>
</evidence>
<dbReference type="InterPro" id="IPR045851">
    <property type="entry name" value="AMP-bd_C_sf"/>
</dbReference>
<dbReference type="InterPro" id="IPR020845">
    <property type="entry name" value="AMP-binding_CS"/>
</dbReference>
<dbReference type="PANTHER" id="PTHR43767:SF1">
    <property type="entry name" value="NONRIBOSOMAL PEPTIDE SYNTHASE PES1 (EUROFUNG)-RELATED"/>
    <property type="match status" value="1"/>
</dbReference>
<feature type="domain" description="AMP-dependent synthetase/ligase" evidence="1">
    <location>
        <begin position="3"/>
        <end position="351"/>
    </location>
</feature>
<organism evidence="3">
    <name type="scientific">marine metagenome</name>
    <dbReference type="NCBI Taxonomy" id="408172"/>
    <lineage>
        <taxon>unclassified sequences</taxon>
        <taxon>metagenomes</taxon>
        <taxon>ecological metagenomes</taxon>
    </lineage>
</organism>
<evidence type="ECO:0000313" key="3">
    <source>
        <dbReference type="EMBL" id="SVA89669.1"/>
    </source>
</evidence>
<dbReference type="Pfam" id="PF00501">
    <property type="entry name" value="AMP-binding"/>
    <property type="match status" value="1"/>
</dbReference>
<dbReference type="Gene3D" id="3.40.50.12780">
    <property type="entry name" value="N-terminal domain of ligase-like"/>
    <property type="match status" value="1"/>
</dbReference>
<accession>A0A381ZKG9</accession>
<dbReference type="SUPFAM" id="SSF56801">
    <property type="entry name" value="Acetyl-CoA synthetase-like"/>
    <property type="match status" value="1"/>
</dbReference>
<feature type="non-terminal residue" evidence="3">
    <location>
        <position position="1"/>
    </location>
</feature>
<sequence length="490" mass="52524">VEVHSDEIFLIFEGPDGRTVQWTYGDFDGLVARTAGLLAGKGVTPGDCVHVALANCPAFVAVWLASVRLGAWFVPSDPMGGVDELAGHIARTRPMVGFCASTRAEVYRKACGSIGVVEIDESAVDLDVMGTDPFDAWPVPGPTDRAAVMFTSGTTGMPKGVEVTQANYAFTGQTMAEAAELGVTDRQLVVLPLFHANAQYYSFAPAVWVGGSVALMSSFSASRFLTQAARHEATAASLFAAPIRMILSRGGPVEGLQLRHCWFAQNITQDQYGTVTEWFGCQPRQLYGMTETMPAVLTDEADQPDPSSMGRITDRCLVDVQHPDGTTVAPGEVGEIVVGGEPGTTLFAGYLDDEETTASTFRDGWFLTGDRATRDATGRHFFDGRRSDVLKVAGENVSIVEVEAVIAGHPAVLEAAVVGCPDAIRDEVPVAFVVPDPAGPLPSAEDLATWCEQRLTKAKRPQNIVFLDELPRTSVGKIRKFLLNQQEGVR</sequence>
<dbReference type="InterPro" id="IPR050237">
    <property type="entry name" value="ATP-dep_AMP-bd_enzyme"/>
</dbReference>
<dbReference type="Gene3D" id="3.30.300.30">
    <property type="match status" value="1"/>
</dbReference>
<gene>
    <name evidence="3" type="ORF">METZ01_LOCUS142523</name>
</gene>
<evidence type="ECO:0008006" key="4">
    <source>
        <dbReference type="Google" id="ProtNLM"/>
    </source>
</evidence>
<feature type="domain" description="AMP-binding enzyme C-terminal" evidence="2">
    <location>
        <begin position="401"/>
        <end position="477"/>
    </location>
</feature>